<dbReference type="Proteomes" id="UP000000647">
    <property type="component" value="Chromosome"/>
</dbReference>
<reference evidence="2" key="1">
    <citation type="submission" date="2006-12" db="EMBL/GenBank/DDBJ databases">
        <title>Complete sequence of Halorhodospira halophila SL1.</title>
        <authorList>
            <consortium name="US DOE Joint Genome Institute"/>
            <person name="Copeland A."/>
            <person name="Lucas S."/>
            <person name="Lapidus A."/>
            <person name="Barry K."/>
            <person name="Detter J.C."/>
            <person name="Glavina del Rio T."/>
            <person name="Hammon N."/>
            <person name="Israni S."/>
            <person name="Dalin E."/>
            <person name="Tice H."/>
            <person name="Pitluck S."/>
            <person name="Saunders E."/>
            <person name="Brettin T."/>
            <person name="Bruce D."/>
            <person name="Han C."/>
            <person name="Tapia R."/>
            <person name="Schmutz J."/>
            <person name="Larimer F."/>
            <person name="Land M."/>
            <person name="Hauser L."/>
            <person name="Kyrpides N."/>
            <person name="Mikhailova N."/>
            <person name="Hoff W."/>
            <person name="Richardson P."/>
        </authorList>
    </citation>
    <scope>NUCLEOTIDE SEQUENCE [LARGE SCALE GENOMIC DNA]</scope>
    <source>
        <strain evidence="2">DSM 244 / SL1</strain>
    </source>
</reference>
<organism evidence="1 2">
    <name type="scientific">Halorhodospira halophila (strain DSM 244 / SL1)</name>
    <name type="common">Ectothiorhodospira halophila (strain DSM 244 / SL1)</name>
    <dbReference type="NCBI Taxonomy" id="349124"/>
    <lineage>
        <taxon>Bacteria</taxon>
        <taxon>Pseudomonadati</taxon>
        <taxon>Pseudomonadota</taxon>
        <taxon>Gammaproteobacteria</taxon>
        <taxon>Chromatiales</taxon>
        <taxon>Ectothiorhodospiraceae</taxon>
        <taxon>Halorhodospira</taxon>
    </lineage>
</organism>
<dbReference type="KEGG" id="hha:Hhal_0416"/>
<name>A1WU44_HALHL</name>
<proteinExistence type="predicted"/>
<reference evidence="1 2" key="2">
    <citation type="journal article" date="2013" name="Stand. Genomic Sci.">
        <title>Complete genome sequence of Halorhodospira halophila SL1.</title>
        <authorList>
            <person name="Challacombe J.F."/>
            <person name="Majid S."/>
            <person name="Deole R."/>
            <person name="Brettin T.S."/>
            <person name="Bruce D."/>
            <person name="Delano S.F."/>
            <person name="Detter J.C."/>
            <person name="Gleasner C.D."/>
            <person name="Han C.S."/>
            <person name="Misra M."/>
            <person name="Reitenga K.G."/>
            <person name="Mikhailova N."/>
            <person name="Woyke T."/>
            <person name="Pitluck S."/>
            <person name="Nolan M."/>
            <person name="Land M.L."/>
            <person name="Saunders E."/>
            <person name="Tapia R."/>
            <person name="Lapidus A."/>
            <person name="Ivanova N."/>
            <person name="Hoff W.D."/>
        </authorList>
    </citation>
    <scope>NUCLEOTIDE SEQUENCE [LARGE SCALE GENOMIC DNA]</scope>
    <source>
        <strain evidence="2">DSM 244 / SL1</strain>
    </source>
</reference>
<keyword evidence="2" id="KW-1185">Reference proteome</keyword>
<dbReference type="STRING" id="349124.Hhal_0416"/>
<gene>
    <name evidence="1" type="ordered locus">Hhal_0416</name>
</gene>
<dbReference type="eggNOG" id="COG5421">
    <property type="taxonomic scope" value="Bacteria"/>
</dbReference>
<protein>
    <submittedName>
        <fullName evidence="1">Uncharacterized protein</fullName>
    </submittedName>
</protein>
<dbReference type="EMBL" id="CP000544">
    <property type="protein sequence ID" value="ABM61206.1"/>
    <property type="molecule type" value="Genomic_DNA"/>
</dbReference>
<dbReference type="HOGENOM" id="CLU_1388538_0_0_6"/>
<sequence length="196" mass="22315">MYVRIVRSGPRRYVRLVEGDRDDNGRVKQCTVANLGRADQLSDDEVDGLIKGLQRAVGRSERRSAEPEFQRARASGDLWALHQPWQELGLDEALRKALRSSRREFDAEALIRAMVFSRLAAPRSKRGVLDWLQEDVSLPGVDVEQLHHGQLLREGAEEPLDDPSTLQGVDERRRELEAREAELALEDVADVWLPWS</sequence>
<evidence type="ECO:0000313" key="2">
    <source>
        <dbReference type="Proteomes" id="UP000000647"/>
    </source>
</evidence>
<accession>A1WU44</accession>
<evidence type="ECO:0000313" key="1">
    <source>
        <dbReference type="EMBL" id="ABM61206.1"/>
    </source>
</evidence>
<dbReference type="AlphaFoldDB" id="A1WU44"/>